<dbReference type="Proteomes" id="UP000078389">
    <property type="component" value="Unassembled WGS sequence"/>
</dbReference>
<accession>A0A178I5K2</accession>
<evidence type="ECO:0000313" key="1">
    <source>
        <dbReference type="EMBL" id="OAM80006.1"/>
    </source>
</evidence>
<gene>
    <name evidence="1" type="ORF">A3840_01990</name>
</gene>
<comment type="caution">
    <text evidence="1">The sequence shown here is derived from an EMBL/GenBank/DDBJ whole genome shotgun (WGS) entry which is preliminary data.</text>
</comment>
<name>A0A178I5K2_9HYPH</name>
<dbReference type="EMBL" id="LVVY01000060">
    <property type="protein sequence ID" value="OAM80006.1"/>
    <property type="molecule type" value="Genomic_DNA"/>
</dbReference>
<proteinExistence type="predicted"/>
<reference evidence="1 2" key="1">
    <citation type="submission" date="2016-03" db="EMBL/GenBank/DDBJ databases">
        <title>Genome sequencing of Devosia sp. S37.</title>
        <authorList>
            <person name="Mohd Nor M."/>
        </authorList>
    </citation>
    <scope>NUCLEOTIDE SEQUENCE [LARGE SCALE GENOMIC DNA]</scope>
    <source>
        <strain evidence="1 2">S37</strain>
    </source>
</reference>
<organism evidence="1 2">
    <name type="scientific">Devosia elaeis</name>
    <dbReference type="NCBI Taxonomy" id="1770058"/>
    <lineage>
        <taxon>Bacteria</taxon>
        <taxon>Pseudomonadati</taxon>
        <taxon>Pseudomonadota</taxon>
        <taxon>Alphaproteobacteria</taxon>
        <taxon>Hyphomicrobiales</taxon>
        <taxon>Devosiaceae</taxon>
        <taxon>Devosia</taxon>
    </lineage>
</organism>
<keyword evidence="2" id="KW-1185">Reference proteome</keyword>
<sequence length="141" mass="15251">MVALVSVAAIQHVWVNGVIARPNGCDTDDPILIELRNYTWQTLDRAAVSVQIFNAAGEPVDGGQVFYLDGSLPPLGTMIKCFRSAYTIERIGTSSPVTTSEAGMVGGEQLRIMISEGFDQVDRAYEFGRSHTISVTLTGLE</sequence>
<protein>
    <submittedName>
        <fullName evidence="1">Uncharacterized protein</fullName>
    </submittedName>
</protein>
<dbReference type="AlphaFoldDB" id="A0A178I5K2"/>
<evidence type="ECO:0000313" key="2">
    <source>
        <dbReference type="Proteomes" id="UP000078389"/>
    </source>
</evidence>